<evidence type="ECO:0000259" key="6">
    <source>
        <dbReference type="PROSITE" id="PS50011"/>
    </source>
</evidence>
<dbReference type="EMBL" id="FN668689">
    <property type="protein sequence ID" value="CBK24947.2"/>
    <property type="molecule type" value="Genomic_DNA"/>
</dbReference>
<dbReference type="PANTHER" id="PTHR24353:SF37">
    <property type="entry name" value="CAMP-DEPENDENT PROTEIN KINASE CATALYTIC SUBUNIT PRKX"/>
    <property type="match status" value="1"/>
</dbReference>
<dbReference type="SUPFAM" id="SSF56112">
    <property type="entry name" value="Protein kinase-like (PK-like)"/>
    <property type="match status" value="1"/>
</dbReference>
<evidence type="ECO:0000256" key="3">
    <source>
        <dbReference type="ARBA" id="ARBA00022741"/>
    </source>
</evidence>
<name>D8MA58_BLAHO</name>
<keyword evidence="5" id="KW-0067">ATP-binding</keyword>
<evidence type="ECO:0000256" key="5">
    <source>
        <dbReference type="ARBA" id="ARBA00022840"/>
    </source>
</evidence>
<keyword evidence="8" id="KW-1185">Reference proteome</keyword>
<dbReference type="SMART" id="SM00220">
    <property type="entry name" value="S_TKc"/>
    <property type="match status" value="1"/>
</dbReference>
<keyword evidence="1" id="KW-0723">Serine/threonine-protein kinase</keyword>
<protein>
    <recommendedName>
        <fullName evidence="6">Protein kinase domain-containing protein</fullName>
    </recommendedName>
</protein>
<keyword evidence="3" id="KW-0547">Nucleotide-binding</keyword>
<sequence>MDSSHSPTVTSFENLPTQPQVFEEGMRKLSHYRQIAVIGLCKKGDDNNLPVAIKTIHKCLIDGEEEAIKVCDQLRQLVSINHPFILSIRDIFQGGSLYSLVKVSGNLSDALLQFVAVQLILAIHFLHEQNYLFCGLVSENVLLDQDGYIQLTGFSESKKDISFPYYKMVGYMESMSPEMLLNKGISFSYDWYMLGCLLYGTTLSVASSVELSEGQLPFHGSTTTETLQRILIGKLEYKHTSLEAQDFINKLVSSDPEQRMGKDLKELQSHPWIKDAPWENIQNRAIASPLIRAAKPEDPTCYYPRFKEDVIEEEGEAALYNEIFSNKLFI</sequence>
<dbReference type="PANTHER" id="PTHR24353">
    <property type="entry name" value="CYCLIC NUCLEOTIDE-DEPENDENT PROTEIN KINASE"/>
    <property type="match status" value="1"/>
</dbReference>
<dbReference type="GO" id="GO:0005952">
    <property type="term" value="C:cAMP-dependent protein kinase complex"/>
    <property type="evidence" value="ECO:0007669"/>
    <property type="project" value="TreeGrafter"/>
</dbReference>
<keyword evidence="2" id="KW-0808">Transferase</keyword>
<organism evidence="7">
    <name type="scientific">Blastocystis hominis</name>
    <dbReference type="NCBI Taxonomy" id="12968"/>
    <lineage>
        <taxon>Eukaryota</taxon>
        <taxon>Sar</taxon>
        <taxon>Stramenopiles</taxon>
        <taxon>Bigyra</taxon>
        <taxon>Opalozoa</taxon>
        <taxon>Opalinata</taxon>
        <taxon>Blastocystidae</taxon>
        <taxon>Blastocystis</taxon>
    </lineage>
</organism>
<reference evidence="7" key="1">
    <citation type="submission" date="2010-02" db="EMBL/GenBank/DDBJ databases">
        <title>Sequencing and annotation of the Blastocystis hominis genome.</title>
        <authorList>
            <person name="Wincker P."/>
        </authorList>
    </citation>
    <scope>NUCLEOTIDE SEQUENCE</scope>
    <source>
        <strain evidence="7">Singapore isolate B</strain>
    </source>
</reference>
<dbReference type="GO" id="GO:0005524">
    <property type="term" value="F:ATP binding"/>
    <property type="evidence" value="ECO:0007669"/>
    <property type="project" value="UniProtKB-KW"/>
</dbReference>
<dbReference type="InterPro" id="IPR000719">
    <property type="entry name" value="Prot_kinase_dom"/>
</dbReference>
<evidence type="ECO:0000256" key="4">
    <source>
        <dbReference type="ARBA" id="ARBA00022777"/>
    </source>
</evidence>
<gene>
    <name evidence="7" type="ORF">GSBLH_T00006848001</name>
</gene>
<evidence type="ECO:0000313" key="8">
    <source>
        <dbReference type="Proteomes" id="UP000008312"/>
    </source>
</evidence>
<feature type="domain" description="Protein kinase" evidence="6">
    <location>
        <begin position="1"/>
        <end position="273"/>
    </location>
</feature>
<dbReference type="PROSITE" id="PS50011">
    <property type="entry name" value="PROTEIN_KINASE_DOM"/>
    <property type="match status" value="1"/>
</dbReference>
<dbReference type="Pfam" id="PF00069">
    <property type="entry name" value="Pkinase"/>
    <property type="match status" value="1"/>
</dbReference>
<dbReference type="Gene3D" id="3.30.200.20">
    <property type="entry name" value="Phosphorylase Kinase, domain 1"/>
    <property type="match status" value="1"/>
</dbReference>
<dbReference type="OrthoDB" id="347657at2759"/>
<evidence type="ECO:0000256" key="2">
    <source>
        <dbReference type="ARBA" id="ARBA00022679"/>
    </source>
</evidence>
<accession>D8MA58</accession>
<evidence type="ECO:0000256" key="1">
    <source>
        <dbReference type="ARBA" id="ARBA00022527"/>
    </source>
</evidence>
<dbReference type="GeneID" id="24922972"/>
<dbReference type="Gene3D" id="1.10.510.10">
    <property type="entry name" value="Transferase(Phosphotransferase) domain 1"/>
    <property type="match status" value="1"/>
</dbReference>
<dbReference type="GO" id="GO:0004691">
    <property type="term" value="F:cAMP-dependent protein kinase activity"/>
    <property type="evidence" value="ECO:0007669"/>
    <property type="project" value="TreeGrafter"/>
</dbReference>
<dbReference type="InterPro" id="IPR011009">
    <property type="entry name" value="Kinase-like_dom_sf"/>
</dbReference>
<dbReference type="RefSeq" id="XP_012898995.1">
    <property type="nucleotide sequence ID" value="XM_013043541.1"/>
</dbReference>
<dbReference type="InParanoid" id="D8MA58"/>
<dbReference type="Proteomes" id="UP000008312">
    <property type="component" value="Unassembled WGS sequence"/>
</dbReference>
<dbReference type="AlphaFoldDB" id="D8MA58"/>
<proteinExistence type="predicted"/>
<keyword evidence="4" id="KW-0418">Kinase</keyword>
<evidence type="ECO:0000313" key="7">
    <source>
        <dbReference type="EMBL" id="CBK24947.2"/>
    </source>
</evidence>